<protein>
    <recommendedName>
        <fullName evidence="3">Bacteriophage protein</fullName>
    </recommendedName>
</protein>
<dbReference type="RefSeq" id="WP_230779441.1">
    <property type="nucleotide sequence ID" value="NZ_JAJNCT010000029.1"/>
</dbReference>
<gene>
    <name evidence="1" type="ORF">LPW39_20530</name>
</gene>
<keyword evidence="2" id="KW-1185">Reference proteome</keyword>
<dbReference type="Proteomes" id="UP001199260">
    <property type="component" value="Unassembled WGS sequence"/>
</dbReference>
<evidence type="ECO:0000313" key="2">
    <source>
        <dbReference type="Proteomes" id="UP001199260"/>
    </source>
</evidence>
<comment type="caution">
    <text evidence="1">The sequence shown here is derived from an EMBL/GenBank/DDBJ whole genome shotgun (WGS) entry which is preliminary data.</text>
</comment>
<reference evidence="1 2" key="1">
    <citation type="submission" date="2021-11" db="EMBL/GenBank/DDBJ databases">
        <title>Genome sequence.</title>
        <authorList>
            <person name="Sun Q."/>
        </authorList>
    </citation>
    <scope>NUCLEOTIDE SEQUENCE [LARGE SCALE GENOMIC DNA]</scope>
    <source>
        <strain evidence="1 2">KCTC 12005</strain>
    </source>
</reference>
<organism evidence="1 2">
    <name type="scientific">Comamonas koreensis</name>
    <dbReference type="NCBI Taxonomy" id="160825"/>
    <lineage>
        <taxon>Bacteria</taxon>
        <taxon>Pseudomonadati</taxon>
        <taxon>Pseudomonadota</taxon>
        <taxon>Betaproteobacteria</taxon>
        <taxon>Burkholderiales</taxon>
        <taxon>Comamonadaceae</taxon>
        <taxon>Comamonas</taxon>
    </lineage>
</organism>
<proteinExistence type="predicted"/>
<sequence length="59" mass="6300">MAKAATKKRILALAQSLPAAARQLQSASQHGFSRHAVVELVCSLIEQRCAETVQQLVAA</sequence>
<evidence type="ECO:0000313" key="1">
    <source>
        <dbReference type="EMBL" id="MCD2167509.1"/>
    </source>
</evidence>
<evidence type="ECO:0008006" key="3">
    <source>
        <dbReference type="Google" id="ProtNLM"/>
    </source>
</evidence>
<name>A0AAW4Y316_9BURK</name>
<dbReference type="AlphaFoldDB" id="A0AAW4Y316"/>
<accession>A0AAW4Y316</accession>
<dbReference type="EMBL" id="JAJNCT010000029">
    <property type="protein sequence ID" value="MCD2167509.1"/>
    <property type="molecule type" value="Genomic_DNA"/>
</dbReference>